<evidence type="ECO:0000256" key="4">
    <source>
        <dbReference type="ARBA" id="ARBA00022806"/>
    </source>
</evidence>
<feature type="compositionally biased region" description="Polar residues" evidence="7">
    <location>
        <begin position="2714"/>
        <end position="2734"/>
    </location>
</feature>
<feature type="compositionally biased region" description="Basic residues" evidence="7">
    <location>
        <begin position="1927"/>
        <end position="1936"/>
    </location>
</feature>
<feature type="coiled-coil region" evidence="6">
    <location>
        <begin position="953"/>
        <end position="987"/>
    </location>
</feature>
<dbReference type="PROSITE" id="PS51194">
    <property type="entry name" value="HELICASE_CTER"/>
    <property type="match status" value="1"/>
</dbReference>
<feature type="domain" description="Helicase C-terminal" evidence="9">
    <location>
        <begin position="1536"/>
        <end position="1707"/>
    </location>
</feature>
<dbReference type="Gene3D" id="3.40.50.300">
    <property type="entry name" value="P-loop containing nucleotide triphosphate hydrolases"/>
    <property type="match status" value="2"/>
</dbReference>
<dbReference type="CDD" id="cd18791">
    <property type="entry name" value="SF2_C_RHA"/>
    <property type="match status" value="1"/>
</dbReference>
<keyword evidence="3" id="KW-0378">Hydrolase</keyword>
<protein>
    <recommendedName>
        <fullName evidence="12">RNA-directed RNA polymerase</fullName>
    </recommendedName>
</protein>
<reference evidence="10" key="1">
    <citation type="submission" date="2021-01" db="UniProtKB">
        <authorList>
            <consortium name="EnsemblMetazoa"/>
        </authorList>
    </citation>
    <scope>IDENTIFICATION</scope>
</reference>
<keyword evidence="11" id="KW-1185">Reference proteome</keyword>
<feature type="compositionally biased region" description="Basic and acidic residues" evidence="7">
    <location>
        <begin position="1909"/>
        <end position="1926"/>
    </location>
</feature>
<dbReference type="PROSITE" id="PS00690">
    <property type="entry name" value="DEAH_ATP_HELICASE"/>
    <property type="match status" value="1"/>
</dbReference>
<dbReference type="EnsemblMetazoa" id="CLYHEMT007582.1">
    <property type="protein sequence ID" value="CLYHEMP007582.1"/>
    <property type="gene ID" value="CLYHEMG007582"/>
</dbReference>
<evidence type="ECO:0000259" key="8">
    <source>
        <dbReference type="PROSITE" id="PS51192"/>
    </source>
</evidence>
<dbReference type="GO" id="GO:0004386">
    <property type="term" value="F:helicase activity"/>
    <property type="evidence" value="ECO:0007669"/>
    <property type="project" value="UniProtKB-KW"/>
</dbReference>
<dbReference type="GO" id="GO:0003723">
    <property type="term" value="F:RNA binding"/>
    <property type="evidence" value="ECO:0007669"/>
    <property type="project" value="TreeGrafter"/>
</dbReference>
<dbReference type="OrthoDB" id="6513042at2759"/>
<dbReference type="GO" id="GO:0005524">
    <property type="term" value="F:ATP binding"/>
    <property type="evidence" value="ECO:0007669"/>
    <property type="project" value="UniProtKB-KW"/>
</dbReference>
<evidence type="ECO:0000259" key="9">
    <source>
        <dbReference type="PROSITE" id="PS51194"/>
    </source>
</evidence>
<dbReference type="Pfam" id="PF05183">
    <property type="entry name" value="RdRP"/>
    <property type="match status" value="1"/>
</dbReference>
<evidence type="ECO:0000256" key="5">
    <source>
        <dbReference type="ARBA" id="ARBA00022840"/>
    </source>
</evidence>
<dbReference type="InterPro" id="IPR014001">
    <property type="entry name" value="Helicase_ATP-bd"/>
</dbReference>
<evidence type="ECO:0000256" key="2">
    <source>
        <dbReference type="ARBA" id="ARBA00022741"/>
    </source>
</evidence>
<evidence type="ECO:0000256" key="6">
    <source>
        <dbReference type="SAM" id="Coils"/>
    </source>
</evidence>
<feature type="domain" description="Helicase ATP-binding" evidence="8">
    <location>
        <begin position="1198"/>
        <end position="1459"/>
    </location>
</feature>
<dbReference type="InterPro" id="IPR002464">
    <property type="entry name" value="DNA/RNA_helicase_DEAH_CS"/>
</dbReference>
<dbReference type="InterPro" id="IPR001650">
    <property type="entry name" value="Helicase_C-like"/>
</dbReference>
<dbReference type="CDD" id="cd17917">
    <property type="entry name" value="DEXHc_RHA-like"/>
    <property type="match status" value="1"/>
</dbReference>
<dbReference type="RefSeq" id="XP_066921264.1">
    <property type="nucleotide sequence ID" value="XM_067065163.1"/>
</dbReference>
<sequence>MEEESDLDQREKEDLKERENVFDLLENCDVYEIKETYRIPTTLVDDSKEKRKNPKSILIFEYDIPHKCFSFKGYEEPKSIFFEMFKQRVDFVSLFIIIKFADKAEDESLMNRDQVIESVLKKGVSFRGQSYHIVGCSNSQVRKKSFVFMQRSRKQCDEWMQNLIPGIGKLAIEKGVAKRVKYAGLLFSGCRYIVGLPRNYQVSQGLSYYSKTNSDFTDGCGVISLKLAREIVEKNAQLKKDWKSEVPSVWQIRFFGNINQKGCHLCKGVLVVDYSETTRSVITMRKSMMKVEVNQHYGPYFGIVETSLNSRIGKINKQVVTLLSETIEEKDLMAIQKYYLKSVSRGRYNSLEAFKGALLLRKASTFKGLVKKYGFKEIVPPGYTDIVLQMESQFKKSFKKSKVDINDRIQIPLASSRLMFGAAFPEHLHCYLNEGQCIVLTEKGPHVGDVIVCRSPSYSPGDIQILQAVSPPADFPKEMKNVILFATKGNRPVADKMSGGDLDGDSYLVVWDKRFLKYSNVIRDEKPVDFDHAAGKGIQRDVDWITYVAQWDNTVLAQIDSCFYEIAEEFGVRSEECREVCQIFSRAVDNIPDDAKRLKQIATRCSHEKFQQKACMQRSGQPVWEKMMVEGLKVLEDLKENRSQYPLLDDWKLFYESLVYTEKVELHNFLQSEMAKECLSCAFLDELGEAWMRILKIKRLSPVAKAAVECTFDCKDQSCPKRHSKDPNFYKESWLKKLDRELGCHVQQIKTKKLNTEAKLKVHEDLKRKMERAENVIEKEFSKELKKYEAYKDEILEYATNAEKACQMILRRTKDLETAEYDYQNALDSSGRFEIFQSRTQLRRKEELSMQVTEKEELLCDLYSLVAMEINEMAAIHQLPGILKIIFKGSGFKHGEISKNMIKDYWQRLEILSRRWRKTYQYPKKRLEPTSVENIDKLLAIKYQQLDEPVQKVQSLYQEKGDCEKRITEFERKAEETGKEEQDLLNKAVQLGNLLDSEDIPAIVAVLCNGDLWSDYIVDEETRGELVDSFLNIGDGKKKKNEAIFMKFRQHVTDEIMEKNQMIMSLKGGRKKYEKQKENWKLVIIEIGEIENKVQLIRNEISDLKMKYSEVYNEEEHKRLAKSFKVTFNVEQLAGFDLALSSLEREVDVYLDLDEVTKDDRVAITKTLTLSFKRETLRCNRDLTEHNLPVFRKRDEILKSLKKHDAVIVVAHTGSGKSTQVPQYLADDLHHVLKLGNSFPKVACTQPRRVACIRIAERVSQEYAGAVPIPTGTASKNREILYGDRRVAAYPLYAKLSQDDQDRALNTRDRVGYDRKMDNRDLPKEKKNQAIGKDLELKGTPGEVGEWVGFHIGSKGKSPEEKKNSKKFSKQTRVHFVTEGLLLQKLKGSRDSSYSCIIIDEAHERGRDTDLLLAHLHDIIKDSNKAYKGENLKVVVMSASINSKAFSEYFNNCPIVNCQGKMHDVGLEYLPPPKQKEGGRSGEGGSSDGGLSDSDYDSSWDSDGDLKIVRKKRFDVKEEKVVKKRGAEMSSLIHHAVDIIFNQILAEGVDGGRIERETAEGDILVFLPGQGEIFKCVDMINKRARDELNGVQNALNDGHRFKTTKVVCCTNIAETSLTIPGVTYVLDAGKAKKIRYDHKLRVSALKLTDISQASAKQRKGRAGRVEPGQCYRLYSEEHHDEEMEKFDEPEMKQMPIDELYLYAMDVSKGLENIHLMEDARPDPESVQSAKKRLLNLEYIESEQENEASFSSKEGRYGFVKYAAKVAYTSAEQILDLQITTEGKFAMSLSGEVSLEGARMILASKDYAGMVCDTIKLAVLMEENIYSNEELNHERAKYTNHLGDHMTIFNLYKHFEEKMKQSPYKAEGWCEELDLNFGTLKQMKRLFDRVYKTIKSDNLCGIGSLVDEENKRKQKEENEQKQREKEKGKRNKRTKSRRREDLVVEDLVSNAEIMMKIIIAGYFHNICVYNDPCFINAGYSMLTPINYGEKGANDPQNVDLLKVRLNNRSNLKETGDILQNTATIFRTLFEPADKLVLMLTSSRIKSEWIVESSSKRWQKSINLKVLCDGKIKSFVECQPKKHIGGRILAKIHQTKVKVEIEKKPREIRKLTHIQMLSNAMINVAFHSSEIKLYGSKKEIKKAREEVDQMYRTYYYDVINDDHLRRYPDREDSDKICDIKTGLVVSGKPKLPRPSITRNPDECNSGCLIINHQQGELNESQIEEMLTTLKPQLSDNVKENYEDPEINIFNSNKLAKIEFHRNDIAVELESLLRRRTNEFFPRGTKAFLDQELELRVIDTDLYPSVSDLVDDYPTVKLDVRKKIFRLKKKPKLRGNSNFQNELDEIVNSLREQKTFGSELIELTDRPYGERAFIYFKIKQMIDREINKDDDLVEVKAQKHPVMMFEIFGENENRTKVADKIRHKKKSLVRILEGSSSKVYNEKIPIRSVNSIGPVLHKMQALQQQNENVKIELKFGANTGNKELPVVHLICDDVDRRRRAREEIEILIQDGLKQAQVDSDRTKCCLCLKDVALPKSSKQKKKEREEAKRARDEFEPIREGRKVRIQQDEGLLEGRQLLLCGCTFCKTCLEMYLNERLDQQKGENVHQTINCQQCNGVLMVKDLGVLSFNAKEKICEKILMNYLRERIKDGEKFDVCGGCRAIYVFNVNDEGVYRCQNRKCRFLFCSVCRKRVMGNNKLDFEQHESCWERTNRSSNGYATSGLNHSTMVRSRSPTDHYTQQQQQLLHRTTSLQQRQPPQPQVRGIQRQNTTMSSRQRQAPQPQVRGLQRQNTLNQYQQQNTTMSLQQRQALMREAQLREYELRTRTLNWDQY</sequence>
<comment type="similarity">
    <text evidence="1">Belongs to the DEAD box helicase family. DEAH subfamily.</text>
</comment>
<dbReference type="RefSeq" id="XP_066921265.1">
    <property type="nucleotide sequence ID" value="XM_067065164.1"/>
</dbReference>
<dbReference type="Proteomes" id="UP000594262">
    <property type="component" value="Unplaced"/>
</dbReference>
<dbReference type="InterPro" id="IPR057596">
    <property type="entry name" value="RDRP_core"/>
</dbReference>
<dbReference type="GeneID" id="136808623"/>
<evidence type="ECO:0000313" key="10">
    <source>
        <dbReference type="EnsemblMetazoa" id="CLYHEMP007582.1"/>
    </source>
</evidence>
<dbReference type="SMART" id="SM00487">
    <property type="entry name" value="DEXDc"/>
    <property type="match status" value="1"/>
</dbReference>
<organism evidence="10 11">
    <name type="scientific">Clytia hemisphaerica</name>
    <dbReference type="NCBI Taxonomy" id="252671"/>
    <lineage>
        <taxon>Eukaryota</taxon>
        <taxon>Metazoa</taxon>
        <taxon>Cnidaria</taxon>
        <taxon>Hydrozoa</taxon>
        <taxon>Hydroidolina</taxon>
        <taxon>Leptothecata</taxon>
        <taxon>Obeliida</taxon>
        <taxon>Clytiidae</taxon>
        <taxon>Clytia</taxon>
    </lineage>
</organism>
<feature type="compositionally biased region" description="Polar residues" evidence="7">
    <location>
        <begin position="2765"/>
        <end position="2777"/>
    </location>
</feature>
<proteinExistence type="inferred from homology"/>
<dbReference type="InterPro" id="IPR027417">
    <property type="entry name" value="P-loop_NTPase"/>
</dbReference>
<accession>A0A7M5V4Y0</accession>
<feature type="region of interest" description="Disordered" evidence="7">
    <location>
        <begin position="1909"/>
        <end position="1938"/>
    </location>
</feature>
<keyword evidence="6" id="KW-0175">Coiled coil</keyword>
<dbReference type="SUPFAM" id="SSF52540">
    <property type="entry name" value="P-loop containing nucleoside triphosphate hydrolases"/>
    <property type="match status" value="1"/>
</dbReference>
<dbReference type="GO" id="GO:0016787">
    <property type="term" value="F:hydrolase activity"/>
    <property type="evidence" value="ECO:0007669"/>
    <property type="project" value="UniProtKB-KW"/>
</dbReference>
<keyword evidence="4" id="KW-0347">Helicase</keyword>
<evidence type="ECO:0000313" key="11">
    <source>
        <dbReference type="Proteomes" id="UP000594262"/>
    </source>
</evidence>
<dbReference type="PANTHER" id="PTHR18934:SF99">
    <property type="entry name" value="ATP-DEPENDENT RNA HELICASE DHX37-RELATED"/>
    <property type="match status" value="1"/>
</dbReference>
<feature type="region of interest" description="Disordered" evidence="7">
    <location>
        <begin position="1467"/>
        <end position="1500"/>
    </location>
</feature>
<keyword evidence="2" id="KW-0547">Nucleotide-binding</keyword>
<keyword evidence="5" id="KW-0067">ATP-binding</keyword>
<evidence type="ECO:0000256" key="1">
    <source>
        <dbReference type="ARBA" id="ARBA00008792"/>
    </source>
</evidence>
<dbReference type="GO" id="GO:0003968">
    <property type="term" value="F:RNA-directed RNA polymerase activity"/>
    <property type="evidence" value="ECO:0007669"/>
    <property type="project" value="InterPro"/>
</dbReference>
<evidence type="ECO:0008006" key="12">
    <source>
        <dbReference type="Google" id="ProtNLM"/>
    </source>
</evidence>
<evidence type="ECO:0000256" key="7">
    <source>
        <dbReference type="SAM" id="MobiDB-lite"/>
    </source>
</evidence>
<dbReference type="SMART" id="SM00490">
    <property type="entry name" value="HELICc"/>
    <property type="match status" value="1"/>
</dbReference>
<evidence type="ECO:0000256" key="3">
    <source>
        <dbReference type="ARBA" id="ARBA00022801"/>
    </source>
</evidence>
<feature type="region of interest" description="Disordered" evidence="7">
    <location>
        <begin position="2714"/>
        <end position="2785"/>
    </location>
</feature>
<dbReference type="PANTHER" id="PTHR18934">
    <property type="entry name" value="ATP-DEPENDENT RNA HELICASE"/>
    <property type="match status" value="1"/>
</dbReference>
<dbReference type="PROSITE" id="PS51192">
    <property type="entry name" value="HELICASE_ATP_BIND_1"/>
    <property type="match status" value="1"/>
</dbReference>
<name>A0A7M5V4Y0_9CNID</name>
<feature type="compositionally biased region" description="Low complexity" evidence="7">
    <location>
        <begin position="2735"/>
        <end position="2764"/>
    </location>
</feature>